<dbReference type="SUPFAM" id="SSF81273">
    <property type="entry name" value="H-NS histone-like proteins"/>
    <property type="match status" value="1"/>
</dbReference>
<evidence type="ECO:0000313" key="4">
    <source>
        <dbReference type="Proteomes" id="UP000283709"/>
    </source>
</evidence>
<comment type="caution">
    <text evidence="3">The sequence shown here is derived from an EMBL/GenBank/DDBJ whole genome shotgun (WGS) entry which is preliminary data.</text>
</comment>
<feature type="domain" description="DNA-binding protein H-NS-like C-terminal" evidence="2">
    <location>
        <begin position="61"/>
        <end position="92"/>
    </location>
</feature>
<dbReference type="OrthoDB" id="9007948at2"/>
<dbReference type="EMBL" id="MCAS01000037">
    <property type="protein sequence ID" value="RKF36718.1"/>
    <property type="molecule type" value="Genomic_DNA"/>
</dbReference>
<reference evidence="3 4" key="1">
    <citation type="submission" date="2016-07" db="EMBL/GenBank/DDBJ databases">
        <title>Genome analysis of Burkholderia fungorum ES3-20.</title>
        <authorList>
            <person name="Xu D."/>
            <person name="Yao R."/>
            <person name="Zheng S."/>
        </authorList>
    </citation>
    <scope>NUCLEOTIDE SEQUENCE [LARGE SCALE GENOMIC DNA]</scope>
    <source>
        <strain evidence="3 4">ES3-20</strain>
    </source>
</reference>
<name>A0A420FUW6_9BURK</name>
<dbReference type="InterPro" id="IPR027444">
    <property type="entry name" value="H-NS_C_dom"/>
</dbReference>
<protein>
    <recommendedName>
        <fullName evidence="2">DNA-binding protein H-NS-like C-terminal domain-containing protein</fullName>
    </recommendedName>
</protein>
<sequence>MGEKTYVQLLGELATLNEQIEKARAVERRTAIQDIRALMREYGIVPSELVGRKRGRPQVPPRYMDPETRQTWNGWGKRPAWLDGKDVRAFRIKTKQSATPLDSSELDTAA</sequence>
<evidence type="ECO:0000313" key="3">
    <source>
        <dbReference type="EMBL" id="RKF36718.1"/>
    </source>
</evidence>
<evidence type="ECO:0000259" key="2">
    <source>
        <dbReference type="Pfam" id="PF00816"/>
    </source>
</evidence>
<proteinExistence type="predicted"/>
<evidence type="ECO:0000256" key="1">
    <source>
        <dbReference type="SAM" id="MobiDB-lite"/>
    </source>
</evidence>
<dbReference type="Proteomes" id="UP000283709">
    <property type="component" value="Unassembled WGS sequence"/>
</dbReference>
<organism evidence="3 4">
    <name type="scientific">Paraburkholderia fungorum</name>
    <dbReference type="NCBI Taxonomy" id="134537"/>
    <lineage>
        <taxon>Bacteria</taxon>
        <taxon>Pseudomonadati</taxon>
        <taxon>Pseudomonadota</taxon>
        <taxon>Betaproteobacteria</taxon>
        <taxon>Burkholderiales</taxon>
        <taxon>Burkholderiaceae</taxon>
        <taxon>Paraburkholderia</taxon>
    </lineage>
</organism>
<dbReference type="RefSeq" id="WP_120347632.1">
    <property type="nucleotide sequence ID" value="NZ_MCAS01000037.1"/>
</dbReference>
<dbReference type="Pfam" id="PF00816">
    <property type="entry name" value="Histone_HNS"/>
    <property type="match status" value="1"/>
</dbReference>
<dbReference type="Gene3D" id="4.10.430.30">
    <property type="match status" value="1"/>
</dbReference>
<feature type="region of interest" description="Disordered" evidence="1">
    <location>
        <begin position="53"/>
        <end position="76"/>
    </location>
</feature>
<dbReference type="GO" id="GO:0003677">
    <property type="term" value="F:DNA binding"/>
    <property type="evidence" value="ECO:0007669"/>
    <property type="project" value="InterPro"/>
</dbReference>
<accession>A0A420FUW6</accession>
<gene>
    <name evidence="3" type="ORF">BCY88_35370</name>
</gene>
<dbReference type="AlphaFoldDB" id="A0A420FUW6"/>